<dbReference type="GO" id="GO:0005506">
    <property type="term" value="F:iron ion binding"/>
    <property type="evidence" value="ECO:0007669"/>
    <property type="project" value="InterPro"/>
</dbReference>
<dbReference type="InterPro" id="IPR051689">
    <property type="entry name" value="Sterol_desaturase/TMEM195"/>
</dbReference>
<keyword evidence="6 7" id="KW-0472">Membrane</keyword>
<dbReference type="PANTHER" id="PTHR21624">
    <property type="entry name" value="STEROL DESATURASE-RELATED PROTEIN"/>
    <property type="match status" value="1"/>
</dbReference>
<gene>
    <name evidence="9" type="ORF">HJO_09934</name>
</gene>
<evidence type="ECO:0000256" key="5">
    <source>
        <dbReference type="ARBA" id="ARBA00023098"/>
    </source>
</evidence>
<dbReference type="eggNOG" id="COG3000">
    <property type="taxonomic scope" value="Bacteria"/>
</dbReference>
<dbReference type="GO" id="GO:0016020">
    <property type="term" value="C:membrane"/>
    <property type="evidence" value="ECO:0007669"/>
    <property type="project" value="GOC"/>
</dbReference>
<feature type="transmembrane region" description="Helical" evidence="7">
    <location>
        <begin position="49"/>
        <end position="71"/>
    </location>
</feature>
<keyword evidence="4" id="KW-0560">Oxidoreductase</keyword>
<comment type="subcellular location">
    <subcellularLocation>
        <location evidence="1">Endomembrane system</location>
        <topology evidence="1">Multi-pass membrane protein</topology>
    </subcellularLocation>
</comment>
<keyword evidence="3 7" id="KW-1133">Transmembrane helix</keyword>
<dbReference type="GO" id="GO:0006643">
    <property type="term" value="P:membrane lipid metabolic process"/>
    <property type="evidence" value="ECO:0007669"/>
    <property type="project" value="TreeGrafter"/>
</dbReference>
<proteinExistence type="predicted"/>
<dbReference type="RefSeq" id="WP_035616568.1">
    <property type="nucleotide sequence ID" value="NZ_ARYK01000004.1"/>
</dbReference>
<reference evidence="9 10" key="1">
    <citation type="journal article" date="2014" name="Antonie Van Leeuwenhoek">
        <title>Hyphomonas beringensis sp. nov. and Hyphomonas chukchiensis sp. nov., isolated from surface seawater of the Bering Sea and Chukchi Sea.</title>
        <authorList>
            <person name="Li C."/>
            <person name="Lai Q."/>
            <person name="Li G."/>
            <person name="Dong C."/>
            <person name="Wang J."/>
            <person name="Liao Y."/>
            <person name="Shao Z."/>
        </authorList>
    </citation>
    <scope>NUCLEOTIDE SEQUENCE [LARGE SCALE GENOMIC DNA]</scope>
    <source>
        <strain evidence="9 10">MHS-2</strain>
    </source>
</reference>
<dbReference type="Proteomes" id="UP000025171">
    <property type="component" value="Unassembled WGS sequence"/>
</dbReference>
<dbReference type="STRING" id="1280950.HJO_09934"/>
<dbReference type="GO" id="GO:0008610">
    <property type="term" value="P:lipid biosynthetic process"/>
    <property type="evidence" value="ECO:0007669"/>
    <property type="project" value="InterPro"/>
</dbReference>
<dbReference type="AlphaFoldDB" id="A0A059FP91"/>
<feature type="domain" description="Fatty acid hydroxylase" evidence="8">
    <location>
        <begin position="96"/>
        <end position="228"/>
    </location>
</feature>
<dbReference type="PANTHER" id="PTHR21624:SF1">
    <property type="entry name" value="ALKYLGLYCEROL MONOOXYGENASE"/>
    <property type="match status" value="1"/>
</dbReference>
<evidence type="ECO:0000256" key="2">
    <source>
        <dbReference type="ARBA" id="ARBA00022692"/>
    </source>
</evidence>
<sequence length="278" mass="31591">MDGMMASLAIEAATYVVLMVVFTLLAFVSRGRDAFKWSPELRQSALTNVLMLHIGGLNGVLYLLTIVPLISLYHTVGLPVLPETAWTHVPFVLKALVALLVYDFSMYWVHRWLHTSWLWPAHAVHHSDPELHFLSWSRGHFIEQFVIAACMVFSSTWLGFGIREIFGLALLQGLHQHYVHARLDWNHGFLRHVIVSPQLHRWHHAEVEAAYDKNFASIFPFFDLMFGTYYNPGSAIAVPTGIGNNPDNNVIALILHPFREWGRMLAERKRVSAAAETA</sequence>
<protein>
    <recommendedName>
        <fullName evidence="8">Fatty acid hydroxylase domain-containing protein</fullName>
    </recommendedName>
</protein>
<comment type="caution">
    <text evidence="9">The sequence shown here is derived from an EMBL/GenBank/DDBJ whole genome shotgun (WGS) entry which is preliminary data.</text>
</comment>
<evidence type="ECO:0000313" key="10">
    <source>
        <dbReference type="Proteomes" id="UP000025171"/>
    </source>
</evidence>
<dbReference type="GO" id="GO:0012505">
    <property type="term" value="C:endomembrane system"/>
    <property type="evidence" value="ECO:0007669"/>
    <property type="project" value="UniProtKB-SubCell"/>
</dbReference>
<evidence type="ECO:0000256" key="3">
    <source>
        <dbReference type="ARBA" id="ARBA00022989"/>
    </source>
</evidence>
<dbReference type="OrthoDB" id="9770329at2"/>
<keyword evidence="10" id="KW-1185">Reference proteome</keyword>
<dbReference type="InterPro" id="IPR006694">
    <property type="entry name" value="Fatty_acid_hydroxylase"/>
</dbReference>
<evidence type="ECO:0000256" key="4">
    <source>
        <dbReference type="ARBA" id="ARBA00023002"/>
    </source>
</evidence>
<feature type="transmembrane region" description="Helical" evidence="7">
    <location>
        <begin position="6"/>
        <end position="28"/>
    </location>
</feature>
<dbReference type="EMBL" id="ARYK01000004">
    <property type="protein sequence ID" value="KCZ92346.1"/>
    <property type="molecule type" value="Genomic_DNA"/>
</dbReference>
<keyword evidence="2 7" id="KW-0812">Transmembrane</keyword>
<evidence type="ECO:0000256" key="1">
    <source>
        <dbReference type="ARBA" id="ARBA00004127"/>
    </source>
</evidence>
<feature type="transmembrane region" description="Helical" evidence="7">
    <location>
        <begin position="91"/>
        <end position="109"/>
    </location>
</feature>
<organism evidence="9 10">
    <name type="scientific">Hyphomonas johnsonii MHS-2</name>
    <dbReference type="NCBI Taxonomy" id="1280950"/>
    <lineage>
        <taxon>Bacteria</taxon>
        <taxon>Pseudomonadati</taxon>
        <taxon>Pseudomonadota</taxon>
        <taxon>Alphaproteobacteria</taxon>
        <taxon>Hyphomonadales</taxon>
        <taxon>Hyphomonadaceae</taxon>
        <taxon>Hyphomonas</taxon>
    </lineage>
</organism>
<keyword evidence="5" id="KW-0443">Lipid metabolism</keyword>
<dbReference type="Pfam" id="PF04116">
    <property type="entry name" value="FA_hydroxylase"/>
    <property type="match status" value="1"/>
</dbReference>
<dbReference type="GO" id="GO:0050479">
    <property type="term" value="F:glyceryl-ether monooxygenase activity"/>
    <property type="evidence" value="ECO:0007669"/>
    <property type="project" value="TreeGrafter"/>
</dbReference>
<dbReference type="PATRIC" id="fig|1280950.3.peg.1986"/>
<accession>A0A059FP91</accession>
<evidence type="ECO:0000256" key="6">
    <source>
        <dbReference type="ARBA" id="ARBA00023136"/>
    </source>
</evidence>
<evidence type="ECO:0000313" key="9">
    <source>
        <dbReference type="EMBL" id="KCZ92346.1"/>
    </source>
</evidence>
<name>A0A059FP91_9PROT</name>
<evidence type="ECO:0000256" key="7">
    <source>
        <dbReference type="SAM" id="Phobius"/>
    </source>
</evidence>
<evidence type="ECO:0000259" key="8">
    <source>
        <dbReference type="Pfam" id="PF04116"/>
    </source>
</evidence>